<proteinExistence type="predicted"/>
<evidence type="ECO:0000256" key="1">
    <source>
        <dbReference type="SAM" id="Phobius"/>
    </source>
</evidence>
<feature type="transmembrane region" description="Helical" evidence="1">
    <location>
        <begin position="17"/>
        <end position="35"/>
    </location>
</feature>
<evidence type="ECO:0000313" key="3">
    <source>
        <dbReference type="Proteomes" id="UP000008366"/>
    </source>
</evidence>
<comment type="caution">
    <text evidence="2">The sequence shown here is derived from an EMBL/GenBank/DDBJ whole genome shotgun (WGS) entry which is preliminary data.</text>
</comment>
<dbReference type="Proteomes" id="UP000008366">
    <property type="component" value="Unassembled WGS sequence"/>
</dbReference>
<protein>
    <submittedName>
        <fullName evidence="2">Uncharacterized protein</fullName>
    </submittedName>
</protein>
<accession>K6XAW6</accession>
<feature type="transmembrane region" description="Helical" evidence="1">
    <location>
        <begin position="41"/>
        <end position="60"/>
    </location>
</feature>
<name>K6XAW6_9MICO</name>
<reference evidence="2 3" key="1">
    <citation type="submission" date="2012-08" db="EMBL/GenBank/DDBJ databases">
        <title>Whole genome shotgun sequence of Kineosphaera limosa NBRC 100340.</title>
        <authorList>
            <person name="Yoshida I."/>
            <person name="Isaki S."/>
            <person name="Hosoyama A."/>
            <person name="Tsuchikane K."/>
            <person name="Katsumata H."/>
            <person name="Ando Y."/>
            <person name="Ohji S."/>
            <person name="Hamada M."/>
            <person name="Tamura T."/>
            <person name="Yamazoe A."/>
            <person name="Yamazaki S."/>
            <person name="Fujita N."/>
        </authorList>
    </citation>
    <scope>NUCLEOTIDE SEQUENCE [LARGE SCALE GENOMIC DNA]</scope>
    <source>
        <strain evidence="2 3">NBRC 100340</strain>
    </source>
</reference>
<keyword evidence="1" id="KW-0812">Transmembrane</keyword>
<organism evidence="2 3">
    <name type="scientific">Kineosphaera limosa NBRC 100340</name>
    <dbReference type="NCBI Taxonomy" id="1184609"/>
    <lineage>
        <taxon>Bacteria</taxon>
        <taxon>Bacillati</taxon>
        <taxon>Actinomycetota</taxon>
        <taxon>Actinomycetes</taxon>
        <taxon>Micrococcales</taxon>
        <taxon>Dermatophilaceae</taxon>
        <taxon>Kineosphaera</taxon>
    </lineage>
</organism>
<keyword evidence="3" id="KW-1185">Reference proteome</keyword>
<keyword evidence="1" id="KW-1133">Transmembrane helix</keyword>
<evidence type="ECO:0000313" key="2">
    <source>
        <dbReference type="EMBL" id="GAB95959.1"/>
    </source>
</evidence>
<sequence length="72" mass="7306">MLTDVATQAPVRAVRHAIFALVGALLLVLAMPGLLQAVSVPTVVIAVAGGVAVGVSALAARAGRTQRRTDLY</sequence>
<dbReference type="EMBL" id="BAHD01000030">
    <property type="protein sequence ID" value="GAB95959.1"/>
    <property type="molecule type" value="Genomic_DNA"/>
</dbReference>
<dbReference type="AlphaFoldDB" id="K6XAW6"/>
<gene>
    <name evidence="2" type="ORF">KILIM_030_00010</name>
</gene>
<keyword evidence="1" id="KW-0472">Membrane</keyword>